<evidence type="ECO:0000259" key="5">
    <source>
        <dbReference type="PROSITE" id="PS50531"/>
    </source>
</evidence>
<dbReference type="SUPFAM" id="SSF53098">
    <property type="entry name" value="Ribonuclease H-like"/>
    <property type="match status" value="1"/>
</dbReference>
<comment type="similarity">
    <text evidence="1">Belongs to the transposase IS21/IS408/IS1162 family.</text>
</comment>
<evidence type="ECO:0000313" key="7">
    <source>
        <dbReference type="EMBL" id="WQG86866.1"/>
    </source>
</evidence>
<evidence type="ECO:0000259" key="6">
    <source>
        <dbReference type="PROSITE" id="PS50994"/>
    </source>
</evidence>
<dbReference type="NCBIfam" id="NF033546">
    <property type="entry name" value="transpos_IS21"/>
    <property type="match status" value="1"/>
</dbReference>
<dbReference type="InterPro" id="IPR012337">
    <property type="entry name" value="RNaseH-like_sf"/>
</dbReference>
<name>A0ABZ0X8D8_9BACT</name>
<proteinExistence type="inferred from homology"/>
<organism evidence="7 8">
    <name type="scientific">Chitinophaga sancti</name>
    <dbReference type="NCBI Taxonomy" id="1004"/>
    <lineage>
        <taxon>Bacteria</taxon>
        <taxon>Pseudomonadati</taxon>
        <taxon>Bacteroidota</taxon>
        <taxon>Chitinophagia</taxon>
        <taxon>Chitinophagales</taxon>
        <taxon>Chitinophagaceae</taxon>
        <taxon>Chitinophaga</taxon>
    </lineage>
</organism>
<keyword evidence="8" id="KW-1185">Reference proteome</keyword>
<dbReference type="InterPro" id="IPR036397">
    <property type="entry name" value="RNaseH_sf"/>
</dbReference>
<dbReference type="RefSeq" id="WP_322518435.1">
    <property type="nucleotide sequence ID" value="NZ_CP139972.1"/>
</dbReference>
<accession>A0ABZ0X8D8</accession>
<evidence type="ECO:0000256" key="1">
    <source>
        <dbReference type="ARBA" id="ARBA00009277"/>
    </source>
</evidence>
<dbReference type="Gene3D" id="3.30.420.10">
    <property type="entry name" value="Ribonuclease H-like superfamily/Ribonuclease H"/>
    <property type="match status" value="1"/>
</dbReference>
<dbReference type="EMBL" id="CP140154">
    <property type="protein sequence ID" value="WQG86866.1"/>
    <property type="molecule type" value="Genomic_DNA"/>
</dbReference>
<dbReference type="PANTHER" id="PTHR35004:SF6">
    <property type="entry name" value="TRANSPOSASE"/>
    <property type="match status" value="1"/>
</dbReference>
<keyword evidence="2" id="KW-0815">Transposition</keyword>
<dbReference type="Proteomes" id="UP001326715">
    <property type="component" value="Chromosome"/>
</dbReference>
<keyword evidence="3" id="KW-0238">DNA-binding</keyword>
<protein>
    <submittedName>
        <fullName evidence="7">IS21 family transposase</fullName>
    </submittedName>
</protein>
<evidence type="ECO:0000256" key="3">
    <source>
        <dbReference type="ARBA" id="ARBA00023125"/>
    </source>
</evidence>
<dbReference type="PROSITE" id="PS50531">
    <property type="entry name" value="HTH_IS21"/>
    <property type="match status" value="1"/>
</dbReference>
<evidence type="ECO:0000313" key="8">
    <source>
        <dbReference type="Proteomes" id="UP001326715"/>
    </source>
</evidence>
<feature type="domain" description="HTH IS21-type" evidence="5">
    <location>
        <begin position="10"/>
        <end position="75"/>
    </location>
</feature>
<keyword evidence="4" id="KW-0233">DNA recombination</keyword>
<evidence type="ECO:0000256" key="4">
    <source>
        <dbReference type="ARBA" id="ARBA00023172"/>
    </source>
</evidence>
<evidence type="ECO:0000256" key="2">
    <source>
        <dbReference type="ARBA" id="ARBA00022578"/>
    </source>
</evidence>
<dbReference type="InterPro" id="IPR017894">
    <property type="entry name" value="HTH_IS21_transposase_type"/>
</dbReference>
<gene>
    <name evidence="7" type="primary">istA</name>
    <name evidence="7" type="ORF">SR876_18265</name>
</gene>
<feature type="domain" description="Integrase catalytic" evidence="6">
    <location>
        <begin position="130"/>
        <end position="306"/>
    </location>
</feature>
<dbReference type="InterPro" id="IPR001584">
    <property type="entry name" value="Integrase_cat-core"/>
</dbReference>
<dbReference type="PANTHER" id="PTHR35004">
    <property type="entry name" value="TRANSPOSASE RV3428C-RELATED"/>
    <property type="match status" value="1"/>
</dbReference>
<dbReference type="PROSITE" id="PS50994">
    <property type="entry name" value="INTEGRASE"/>
    <property type="match status" value="1"/>
</dbReference>
<sequence>MDKKTMSNWIMYHEIHRLAREGLSNLAIAKYAVCDRRTIARYLAMSESEYEEFLIKQDIRPKVLDKYEDFVKGRLIAAPGASAAQMLDWLKEHYKDLPRLNPKTVYNYVMGIRQKYNIPLETIDREYFVVEELPYGQQAQADFGEYYLRNSEAKKKKVHFFTMMLSRSRMKYVYFSSIPFTTDTTINAHEAAFQYFNGITAELVYDQDKLLLSSEQIGDLLLTSKFKAYVREQALGLHFCRKSDPESKGKIENVVKYVKGNFLYGRVYYDIETLQQQVLGWLTRTGNGVAHSTTRKVPFAEWDIEQGYLKPWMPVKHKPAYILRYLRKDNTFSLEGNFYSVPQGTYKKDVEVKIYRKENELHVYSQQDEFLCKHGIANSKGNKIINSDHKRDKSQKLNVLMEEVAAMFTDRSLAIKFFEMIREQKARYLRDQLLAIREAILEHDQKTYDKVLEKCVREKYASAIVFRDLLKMHEQENKEEYAQTGKIILLDRNSTRKAAIQPDKRDLGDYEKIFNS</sequence>
<reference evidence="7 8" key="1">
    <citation type="submission" date="2023-11" db="EMBL/GenBank/DDBJ databases">
        <title>MicrobeMod: A computational toolkit for identifying prokaryotic methylation and restriction-modification with nanopore sequencing.</title>
        <authorList>
            <person name="Crits-Christoph A."/>
            <person name="Kang S.C."/>
            <person name="Lee H."/>
            <person name="Ostrov N."/>
        </authorList>
    </citation>
    <scope>NUCLEOTIDE SEQUENCE [LARGE SCALE GENOMIC DNA]</scope>
    <source>
        <strain evidence="7 8">ATCC 23090</strain>
    </source>
</reference>